<dbReference type="PANTHER" id="PTHR43460:SF1">
    <property type="entry name" value="METHYLTRANSFERASE TYPE 11 DOMAIN-CONTAINING PROTEIN"/>
    <property type="match status" value="1"/>
</dbReference>
<dbReference type="InterPro" id="IPR052939">
    <property type="entry name" value="23S_rRNA_MeTrnsfrase_RlmA"/>
</dbReference>
<dbReference type="AlphaFoldDB" id="A0A9X1NFA7"/>
<evidence type="ECO:0000313" key="2">
    <source>
        <dbReference type="EMBL" id="MCD5312780.1"/>
    </source>
</evidence>
<feature type="domain" description="Methyltransferase type 11" evidence="1">
    <location>
        <begin position="52"/>
        <end position="134"/>
    </location>
</feature>
<dbReference type="InterPro" id="IPR013216">
    <property type="entry name" value="Methyltransf_11"/>
</dbReference>
<protein>
    <submittedName>
        <fullName evidence="2">Class I SAM-dependent methyltransferase</fullName>
    </submittedName>
</protein>
<evidence type="ECO:0000259" key="1">
    <source>
        <dbReference type="Pfam" id="PF08241"/>
    </source>
</evidence>
<dbReference type="PANTHER" id="PTHR43460">
    <property type="entry name" value="METHYLTRANSFERASE"/>
    <property type="match status" value="1"/>
</dbReference>
<proteinExistence type="predicted"/>
<organism evidence="2 3">
    <name type="scientific">Kineosporia babensis</name>
    <dbReference type="NCBI Taxonomy" id="499548"/>
    <lineage>
        <taxon>Bacteria</taxon>
        <taxon>Bacillati</taxon>
        <taxon>Actinomycetota</taxon>
        <taxon>Actinomycetes</taxon>
        <taxon>Kineosporiales</taxon>
        <taxon>Kineosporiaceae</taxon>
        <taxon>Kineosporia</taxon>
    </lineage>
</organism>
<name>A0A9X1NFA7_9ACTN</name>
<dbReference type="Pfam" id="PF08241">
    <property type="entry name" value="Methyltransf_11"/>
    <property type="match status" value="1"/>
</dbReference>
<comment type="caution">
    <text evidence="2">The sequence shown here is derived from an EMBL/GenBank/DDBJ whole genome shotgun (WGS) entry which is preliminary data.</text>
</comment>
<dbReference type="Proteomes" id="UP001138997">
    <property type="component" value="Unassembled WGS sequence"/>
</dbReference>
<dbReference type="InterPro" id="IPR029063">
    <property type="entry name" value="SAM-dependent_MTases_sf"/>
</dbReference>
<keyword evidence="2" id="KW-0808">Transferase</keyword>
<accession>A0A9X1NFA7</accession>
<sequence>MTSFARLVGEAEAAHRDGWDFGWLDGRAEGGDPSWSYPQIARALIPGAGSLLDIDTGGGELLSALAPLPPVVYATESWAPNLPLARERLGVEVFATQARTVPLPDASIDLVLNRHGRLEALEVARLLSPGGNLVTQQVGSEDCTELNRLLGAPPAHPPGSWTLELAVAQLETAGLQVSDAREEFPEIVFHDIGAVVFQLQKVAWQIPDFSPATYAPALRELHRRGEPIVVRSHRFLIVATRP</sequence>
<dbReference type="EMBL" id="JAJOMB010000009">
    <property type="protein sequence ID" value="MCD5312780.1"/>
    <property type="molecule type" value="Genomic_DNA"/>
</dbReference>
<reference evidence="2" key="1">
    <citation type="submission" date="2021-11" db="EMBL/GenBank/DDBJ databases">
        <title>Streptomyces corallinus and Kineosporia corallina sp. nov., two new coral-derived marine actinobacteria.</title>
        <authorList>
            <person name="Buangrab K."/>
            <person name="Sutthacheep M."/>
            <person name="Yeemin T."/>
            <person name="Harunari E."/>
            <person name="Igarashi Y."/>
            <person name="Sripreechasak P."/>
            <person name="Kanchanasin P."/>
            <person name="Tanasupawat S."/>
            <person name="Phongsopitanun W."/>
        </authorList>
    </citation>
    <scope>NUCLEOTIDE SEQUENCE</scope>
    <source>
        <strain evidence="2">JCM 31032</strain>
    </source>
</reference>
<keyword evidence="3" id="KW-1185">Reference proteome</keyword>
<dbReference type="RefSeq" id="WP_231443351.1">
    <property type="nucleotide sequence ID" value="NZ_JAJOMB010000009.1"/>
</dbReference>
<evidence type="ECO:0000313" key="3">
    <source>
        <dbReference type="Proteomes" id="UP001138997"/>
    </source>
</evidence>
<dbReference type="GO" id="GO:0032259">
    <property type="term" value="P:methylation"/>
    <property type="evidence" value="ECO:0007669"/>
    <property type="project" value="UniProtKB-KW"/>
</dbReference>
<dbReference type="GO" id="GO:0008757">
    <property type="term" value="F:S-adenosylmethionine-dependent methyltransferase activity"/>
    <property type="evidence" value="ECO:0007669"/>
    <property type="project" value="InterPro"/>
</dbReference>
<dbReference type="Gene3D" id="3.40.50.150">
    <property type="entry name" value="Vaccinia Virus protein VP39"/>
    <property type="match status" value="1"/>
</dbReference>
<keyword evidence="2" id="KW-0489">Methyltransferase</keyword>
<gene>
    <name evidence="2" type="ORF">LR394_17885</name>
</gene>
<dbReference type="SUPFAM" id="SSF53335">
    <property type="entry name" value="S-adenosyl-L-methionine-dependent methyltransferases"/>
    <property type="match status" value="1"/>
</dbReference>